<dbReference type="Gene3D" id="2.40.128.110">
    <property type="entry name" value="Lipid/polyisoprenoid-binding, YceI-like"/>
    <property type="match status" value="1"/>
</dbReference>
<dbReference type="InterPro" id="IPR007372">
    <property type="entry name" value="Lipid/polyisoprenoid-bd_YceI"/>
</dbReference>
<evidence type="ECO:0000313" key="4">
    <source>
        <dbReference type="Proteomes" id="UP000249169"/>
    </source>
</evidence>
<feature type="region of interest" description="Disordered" evidence="1">
    <location>
        <begin position="24"/>
        <end position="44"/>
    </location>
</feature>
<evidence type="ECO:0000259" key="2">
    <source>
        <dbReference type="SMART" id="SM00867"/>
    </source>
</evidence>
<dbReference type="AlphaFoldDB" id="A0A328CAU1"/>
<accession>A0A328CAU1</accession>
<comment type="caution">
    <text evidence="3">The sequence shown here is derived from an EMBL/GenBank/DDBJ whole genome shotgun (WGS) entry which is preliminary data.</text>
</comment>
<dbReference type="PANTHER" id="PTHR34406">
    <property type="entry name" value="PROTEIN YCEI"/>
    <property type="match status" value="1"/>
</dbReference>
<name>A0A328CAU1_9DELT</name>
<proteinExistence type="predicted"/>
<feature type="region of interest" description="Disordered" evidence="1">
    <location>
        <begin position="79"/>
        <end position="107"/>
    </location>
</feature>
<evidence type="ECO:0000256" key="1">
    <source>
        <dbReference type="SAM" id="MobiDB-lite"/>
    </source>
</evidence>
<dbReference type="Proteomes" id="UP000249169">
    <property type="component" value="Unassembled WGS sequence"/>
</dbReference>
<dbReference type="Pfam" id="PF04264">
    <property type="entry name" value="YceI"/>
    <property type="match status" value="1"/>
</dbReference>
<dbReference type="SUPFAM" id="SSF101874">
    <property type="entry name" value="YceI-like"/>
    <property type="match status" value="1"/>
</dbReference>
<protein>
    <submittedName>
        <fullName evidence="3">YceI family protein</fullName>
    </submittedName>
</protein>
<feature type="compositionally biased region" description="Low complexity" evidence="1">
    <location>
        <begin position="79"/>
        <end position="94"/>
    </location>
</feature>
<feature type="region of interest" description="Disordered" evidence="1">
    <location>
        <begin position="270"/>
        <end position="289"/>
    </location>
</feature>
<reference evidence="3 4" key="1">
    <citation type="submission" date="2018-05" db="EMBL/GenBank/DDBJ databases">
        <title>Lujinxingia marina gen. nov. sp. nov., a new facultative anaerobic member of the class Deltaproteobacteria, and proposal of Lujinxingaceae fam. nov.</title>
        <authorList>
            <person name="Li C.-M."/>
        </authorList>
    </citation>
    <scope>NUCLEOTIDE SEQUENCE [LARGE SCALE GENOMIC DNA]</scope>
    <source>
        <strain evidence="3 4">B210</strain>
    </source>
</reference>
<dbReference type="PANTHER" id="PTHR34406:SF1">
    <property type="entry name" value="PROTEIN YCEI"/>
    <property type="match status" value="1"/>
</dbReference>
<feature type="compositionally biased region" description="Basic and acidic residues" evidence="1">
    <location>
        <begin position="95"/>
        <end position="106"/>
    </location>
</feature>
<dbReference type="InterPro" id="IPR036761">
    <property type="entry name" value="TTHA0802/YceI-like_sf"/>
</dbReference>
<gene>
    <name evidence="3" type="ORF">DL240_10785</name>
</gene>
<feature type="domain" description="Lipid/polyisoprenoid-binding YceI-like" evidence="2">
    <location>
        <begin position="108"/>
        <end position="266"/>
    </location>
</feature>
<organism evidence="3 4">
    <name type="scientific">Lujinxingia litoralis</name>
    <dbReference type="NCBI Taxonomy" id="2211119"/>
    <lineage>
        <taxon>Bacteria</taxon>
        <taxon>Deltaproteobacteria</taxon>
        <taxon>Bradymonadales</taxon>
        <taxon>Lujinxingiaceae</taxon>
        <taxon>Lujinxingia</taxon>
    </lineage>
</organism>
<dbReference type="SMART" id="SM00867">
    <property type="entry name" value="YceI"/>
    <property type="match status" value="1"/>
</dbReference>
<dbReference type="EMBL" id="QHKO01000004">
    <property type="protein sequence ID" value="RAL22327.1"/>
    <property type="molecule type" value="Genomic_DNA"/>
</dbReference>
<sequence length="289" mass="31359">MDPGTSRSLRLYLRAGEHSLCRDTSRIPCRKPPQSGALPQDSIPQGVSEMNTKSWMILLVAALTLAVACKSEIDGKAAAEVAEPTTEEAAPAAEETAKEEQAELRELPFNTEASKIEWVGAKVTGDHTGGFEKWEGVGHVRGEQTLEKVAFTVDTTSIVSDDERLTGHLKNEDFFAVEKYPTAKFESTKIEEGAEGDATHTVTGNMTMLEATKQITFPVTVKVEEGTMVVDSEFTIKRFDFGIEYKGKADDLIRDEVLMKLHMELPLSEPAVAAEPAEEGAAPAEGSEG</sequence>
<evidence type="ECO:0000313" key="3">
    <source>
        <dbReference type="EMBL" id="RAL22327.1"/>
    </source>
</evidence>
<keyword evidence="4" id="KW-1185">Reference proteome</keyword>